<name>A0A367UB63_9PROT</name>
<feature type="domain" description="Solute-binding protein family 3/N-terminal" evidence="1">
    <location>
        <begin position="58"/>
        <end position="271"/>
    </location>
</feature>
<proteinExistence type="predicted"/>
<protein>
    <recommendedName>
        <fullName evidence="1">Solute-binding protein family 3/N-terminal domain-containing protein</fullName>
    </recommendedName>
</protein>
<dbReference type="PANTHER" id="PTHR38834">
    <property type="entry name" value="PERIPLASMIC SUBSTRATE BINDING PROTEIN FAMILY 3"/>
    <property type="match status" value="1"/>
</dbReference>
<dbReference type="PANTHER" id="PTHR38834:SF3">
    <property type="entry name" value="SOLUTE-BINDING PROTEIN FAMILY 3_N-TERMINAL DOMAIN-CONTAINING PROTEIN"/>
    <property type="match status" value="1"/>
</dbReference>
<evidence type="ECO:0000259" key="1">
    <source>
        <dbReference type="Pfam" id="PF00497"/>
    </source>
</evidence>
<reference evidence="2 3" key="1">
    <citation type="submission" date="2014-07" db="EMBL/GenBank/DDBJ databases">
        <title>Draft genome sequence of Thalassospira xianhensis P-4 (MCCC 1A02616).</title>
        <authorList>
            <person name="Lai Q."/>
            <person name="Shao Z."/>
        </authorList>
    </citation>
    <scope>NUCLEOTIDE SEQUENCE [LARGE SCALE GENOMIC DNA]</scope>
    <source>
        <strain evidence="2 3">MCCC 1A02616</strain>
    </source>
</reference>
<dbReference type="SUPFAM" id="SSF53850">
    <property type="entry name" value="Periplasmic binding protein-like II"/>
    <property type="match status" value="1"/>
</dbReference>
<evidence type="ECO:0000313" key="3">
    <source>
        <dbReference type="Proteomes" id="UP000252419"/>
    </source>
</evidence>
<dbReference type="Gene3D" id="3.40.190.10">
    <property type="entry name" value="Periplasmic binding protein-like II"/>
    <property type="match status" value="2"/>
</dbReference>
<organism evidence="2 3">
    <name type="scientific">Thalassospira xianhensis MCCC 1A02616</name>
    <dbReference type="NCBI Taxonomy" id="1177929"/>
    <lineage>
        <taxon>Bacteria</taxon>
        <taxon>Pseudomonadati</taxon>
        <taxon>Pseudomonadota</taxon>
        <taxon>Alphaproteobacteria</taxon>
        <taxon>Rhodospirillales</taxon>
        <taxon>Thalassospiraceae</taxon>
        <taxon>Thalassospira</taxon>
    </lineage>
</organism>
<dbReference type="Pfam" id="PF00497">
    <property type="entry name" value="SBP_bac_3"/>
    <property type="match status" value="1"/>
</dbReference>
<comment type="caution">
    <text evidence="2">The sequence shown here is derived from an EMBL/GenBank/DDBJ whole genome shotgun (WGS) entry which is preliminary data.</text>
</comment>
<dbReference type="EMBL" id="JPWA01000014">
    <property type="protein sequence ID" value="RCK05555.1"/>
    <property type="molecule type" value="Genomic_DNA"/>
</dbReference>
<gene>
    <name evidence="2" type="ORF">TH5_13000</name>
</gene>
<keyword evidence="3" id="KW-1185">Reference proteome</keyword>
<dbReference type="AlphaFoldDB" id="A0A367UB63"/>
<dbReference type="InterPro" id="IPR001638">
    <property type="entry name" value="Solute-binding_3/MltF_N"/>
</dbReference>
<accession>A0A367UB63</accession>
<evidence type="ECO:0000313" key="2">
    <source>
        <dbReference type="EMBL" id="RCK05555.1"/>
    </source>
</evidence>
<dbReference type="Proteomes" id="UP000252419">
    <property type="component" value="Unassembled WGS sequence"/>
</dbReference>
<sequence length="292" mass="32746">MRRAGIFFQPKERRSITILRRVVVIVVFVIVALWSRGMFAAPQAEAAMEAARSVRIYTEDFAPFNYITDTGLTGAGADVVREMARRLGHDGKFEILPWKRALQIVDDTPGTAVFSMVRTAEREPEYKWVGPIIVTRGWLYKMTDSDLDIRGLEDARKVAAIGVQAGGAAERILHEKGFKNLASLYTPGNALQLLASDRIDLWEASDLVMEHQRRKFEIDPSEIEPVIGLGTYELYLAFSPQTPDFVVAPWQRVLDELRGDGTFAEIGRKYGVIIPSEEAEVLSDGDINLMTR</sequence>